<name>A0A1Y5PUN1_9MYCO</name>
<reference evidence="2" key="1">
    <citation type="submission" date="2016-03" db="EMBL/GenBank/DDBJ databases">
        <authorList>
            <person name="Ploux O."/>
        </authorList>
    </citation>
    <scope>NUCLEOTIDE SEQUENCE</scope>
    <source>
        <strain evidence="2">UC10</strain>
    </source>
</reference>
<evidence type="ECO:0000256" key="1">
    <source>
        <dbReference type="SAM" id="MobiDB-lite"/>
    </source>
</evidence>
<evidence type="ECO:0000313" key="2">
    <source>
        <dbReference type="EMBL" id="SBS79618.1"/>
    </source>
</evidence>
<dbReference type="EMBL" id="FLQS01000083">
    <property type="protein sequence ID" value="SBS79618.1"/>
    <property type="molecule type" value="Genomic_DNA"/>
</dbReference>
<organism evidence="2">
    <name type="scientific">uncultured Mycobacterium sp</name>
    <dbReference type="NCBI Taxonomy" id="171292"/>
    <lineage>
        <taxon>Bacteria</taxon>
        <taxon>Bacillati</taxon>
        <taxon>Actinomycetota</taxon>
        <taxon>Actinomycetes</taxon>
        <taxon>Mycobacteriales</taxon>
        <taxon>Mycobacteriaceae</taxon>
        <taxon>Mycobacterium</taxon>
        <taxon>environmental samples</taxon>
    </lineage>
</organism>
<feature type="region of interest" description="Disordered" evidence="1">
    <location>
        <begin position="1"/>
        <end position="41"/>
    </location>
</feature>
<protein>
    <submittedName>
        <fullName evidence="2">Uncharacterized protein</fullName>
    </submittedName>
</protein>
<dbReference type="AlphaFoldDB" id="A0A1Y5PUN1"/>
<proteinExistence type="predicted"/>
<sequence>MTAPREPLSFGSPVTGPIPAGPPRFPGTRIAGPGPARQQERLAPQFAALQAALEAGRVDVDGETTEADPELVVVFDLAAPVAEFARAAARVPVRGRGTRLVVQSLCGLGLMGRGPL</sequence>
<gene>
    <name evidence="2" type="ORF">MHPYR_840002</name>
</gene>
<accession>A0A1Y5PUN1</accession>